<dbReference type="AlphaFoldDB" id="A0ABD6N348"/>
<sequence>MITVGAGMPAKQAAQWMARASPVFAGMPAPTVIVQNFNARAKQLSRHKKADRVWVETYAKKTPLISAAFLSTSMP</sequence>
<proteinExistence type="predicted"/>
<evidence type="ECO:0000313" key="2">
    <source>
        <dbReference type="Proteomes" id="UP000704738"/>
    </source>
</evidence>
<dbReference type="EMBL" id="QJRE01000081">
    <property type="protein sequence ID" value="NWL44392.1"/>
    <property type="molecule type" value="Genomic_DNA"/>
</dbReference>
<accession>A0ABD6N348</accession>
<name>A0ABD6N348_9PSED</name>
<gene>
    <name evidence="1" type="ORF">DM819_00545</name>
</gene>
<reference evidence="1 2" key="1">
    <citation type="submission" date="2018-06" db="EMBL/GenBank/DDBJ databases">
        <title>Bacteria isolated from soil of Wuhan.</title>
        <authorList>
            <person name="Xiang W."/>
            <person name="Huang C."/>
        </authorList>
    </citation>
    <scope>NUCLEOTIDE SEQUENCE [LARGE SCALE GENOMIC DNA]</scope>
    <source>
        <strain evidence="2">xwS4</strain>
    </source>
</reference>
<evidence type="ECO:0000313" key="1">
    <source>
        <dbReference type="EMBL" id="NWL44392.1"/>
    </source>
</evidence>
<protein>
    <submittedName>
        <fullName evidence="1">Uncharacterized protein</fullName>
    </submittedName>
</protein>
<comment type="caution">
    <text evidence="1">The sequence shown here is derived from an EMBL/GenBank/DDBJ whole genome shotgun (WGS) entry which is preliminary data.</text>
</comment>
<organism evidence="1 2">
    <name type="scientific">Pseudomonas hunanensis</name>
    <dbReference type="NCBI Taxonomy" id="1247546"/>
    <lineage>
        <taxon>Bacteria</taxon>
        <taxon>Pseudomonadati</taxon>
        <taxon>Pseudomonadota</taxon>
        <taxon>Gammaproteobacteria</taxon>
        <taxon>Pseudomonadales</taxon>
        <taxon>Pseudomonadaceae</taxon>
        <taxon>Pseudomonas</taxon>
    </lineage>
</organism>
<dbReference type="Proteomes" id="UP000704738">
    <property type="component" value="Unassembled WGS sequence"/>
</dbReference>